<dbReference type="STRING" id="504805.SAMN05421505_114108"/>
<dbReference type="Proteomes" id="UP000198923">
    <property type="component" value="Unassembled WGS sequence"/>
</dbReference>
<dbReference type="InterPro" id="IPR008978">
    <property type="entry name" value="HSP20-like_chaperone"/>
</dbReference>
<dbReference type="PROSITE" id="PS01031">
    <property type="entry name" value="SHSP"/>
    <property type="match status" value="1"/>
</dbReference>
<dbReference type="InterPro" id="IPR002068">
    <property type="entry name" value="A-crystallin/Hsp20_dom"/>
</dbReference>
<keyword evidence="5" id="KW-1185">Reference proteome</keyword>
<dbReference type="Pfam" id="PF00011">
    <property type="entry name" value="HSP20"/>
    <property type="match status" value="1"/>
</dbReference>
<proteinExistence type="inferred from homology"/>
<dbReference type="CDD" id="cd06464">
    <property type="entry name" value="ACD_sHsps-like"/>
    <property type="match status" value="1"/>
</dbReference>
<sequence length="139" mass="15858">MRSMTRRESRGVIPDILERLEAPFAGRRPMAGQAIRFEEHVQDGRYILRAELPGIDPERDVEVTVANGVLTIRAERQEEVTEHHRTEFRYGSFSRSVRLPAGADESDVTAVYDKGILEINIRISETKQTGRRIPVERTA</sequence>
<dbReference type="OrthoDB" id="3855217at2"/>
<evidence type="ECO:0000313" key="4">
    <source>
        <dbReference type="EMBL" id="SDH34855.1"/>
    </source>
</evidence>
<dbReference type="EMBL" id="FNCN01000014">
    <property type="protein sequence ID" value="SDH34855.1"/>
    <property type="molecule type" value="Genomic_DNA"/>
</dbReference>
<evidence type="ECO:0000256" key="2">
    <source>
        <dbReference type="RuleBase" id="RU003616"/>
    </source>
</evidence>
<reference evidence="4 5" key="1">
    <citation type="submission" date="2016-10" db="EMBL/GenBank/DDBJ databases">
        <authorList>
            <person name="de Groot N.N."/>
        </authorList>
    </citation>
    <scope>NUCLEOTIDE SEQUENCE [LARGE SCALE GENOMIC DNA]</scope>
    <source>
        <strain evidence="4 5">CPCC 201354</strain>
    </source>
</reference>
<comment type="similarity">
    <text evidence="1 2">Belongs to the small heat shock protein (HSP20) family.</text>
</comment>
<dbReference type="AlphaFoldDB" id="A0A1G8BNQ3"/>
<dbReference type="InterPro" id="IPR031107">
    <property type="entry name" value="Small_HSP"/>
</dbReference>
<protein>
    <submittedName>
        <fullName evidence="4">Molecular chaperone IbpA, HSP20 family</fullName>
    </submittedName>
</protein>
<gene>
    <name evidence="4" type="ORF">SAMN05421505_114108</name>
</gene>
<accession>A0A1G8BNQ3</accession>
<evidence type="ECO:0000259" key="3">
    <source>
        <dbReference type="PROSITE" id="PS01031"/>
    </source>
</evidence>
<evidence type="ECO:0000256" key="1">
    <source>
        <dbReference type="PROSITE-ProRule" id="PRU00285"/>
    </source>
</evidence>
<dbReference type="RefSeq" id="WP_093171418.1">
    <property type="nucleotide sequence ID" value="NZ_FNCN01000014.1"/>
</dbReference>
<dbReference type="PANTHER" id="PTHR11527">
    <property type="entry name" value="HEAT-SHOCK PROTEIN 20 FAMILY MEMBER"/>
    <property type="match status" value="1"/>
</dbReference>
<feature type="domain" description="SHSP" evidence="3">
    <location>
        <begin position="28"/>
        <end position="138"/>
    </location>
</feature>
<evidence type="ECO:0000313" key="5">
    <source>
        <dbReference type="Proteomes" id="UP000198923"/>
    </source>
</evidence>
<dbReference type="Gene3D" id="2.60.40.790">
    <property type="match status" value="1"/>
</dbReference>
<name>A0A1G8BNQ3_9ACTN</name>
<dbReference type="SUPFAM" id="SSF49764">
    <property type="entry name" value="HSP20-like chaperones"/>
    <property type="match status" value="1"/>
</dbReference>
<organism evidence="4 5">
    <name type="scientific">Sinosporangium album</name>
    <dbReference type="NCBI Taxonomy" id="504805"/>
    <lineage>
        <taxon>Bacteria</taxon>
        <taxon>Bacillati</taxon>
        <taxon>Actinomycetota</taxon>
        <taxon>Actinomycetes</taxon>
        <taxon>Streptosporangiales</taxon>
        <taxon>Streptosporangiaceae</taxon>
        <taxon>Sinosporangium</taxon>
    </lineage>
</organism>